<proteinExistence type="predicted"/>
<feature type="domain" description="Methyltransferase type 11" evidence="2">
    <location>
        <begin position="42"/>
        <end position="134"/>
    </location>
</feature>
<sequence length="244" mass="28354">MITPSFLEKQQEQLLNKDYDVRISNLAAFIHHKINKIPGKILDVGVGNALLIKYFNNQGYKTSGIELSQRLINDYKKQKALRGINFKKGDITKLQGDAEYDFVLCCDVLEHIKDDKKAIKNLWSFVKIGGVLIISVPAHPHLFGERDKMLGHHRRYNKQQLINLTSNLNSYKISMLTYWNIFGYFPYYFFEKILHKKINDNFRYKKGLINKITVTIIDLLFKLEAKLPKIPIGLSLVIVIKKIK</sequence>
<name>A0A1J5HV23_9BACT</name>
<evidence type="ECO:0000259" key="2">
    <source>
        <dbReference type="Pfam" id="PF08241"/>
    </source>
</evidence>
<reference evidence="3 4" key="1">
    <citation type="journal article" date="2016" name="Environ. Microbiol.">
        <title>Genomic resolution of a cold subsurface aquifer community provides metabolic insights for novel microbes adapted to high CO concentrations.</title>
        <authorList>
            <person name="Probst A.J."/>
            <person name="Castelle C.J."/>
            <person name="Singh A."/>
            <person name="Brown C.T."/>
            <person name="Anantharaman K."/>
            <person name="Sharon I."/>
            <person name="Hug L.A."/>
            <person name="Burstein D."/>
            <person name="Emerson J.B."/>
            <person name="Thomas B.C."/>
            <person name="Banfield J.F."/>
        </authorList>
    </citation>
    <scope>NUCLEOTIDE SEQUENCE [LARGE SCALE GENOMIC DNA]</scope>
    <source>
        <strain evidence="3">CG2_30_33_16</strain>
    </source>
</reference>
<dbReference type="AlphaFoldDB" id="A0A1J5HV23"/>
<evidence type="ECO:0000313" key="4">
    <source>
        <dbReference type="Proteomes" id="UP000183758"/>
    </source>
</evidence>
<dbReference type="Proteomes" id="UP000183758">
    <property type="component" value="Unassembled WGS sequence"/>
</dbReference>
<dbReference type="GO" id="GO:0008757">
    <property type="term" value="F:S-adenosylmethionine-dependent methyltransferase activity"/>
    <property type="evidence" value="ECO:0007669"/>
    <property type="project" value="InterPro"/>
</dbReference>
<dbReference type="CDD" id="cd02440">
    <property type="entry name" value="AdoMet_MTases"/>
    <property type="match status" value="1"/>
</dbReference>
<comment type="caution">
    <text evidence="3">The sequence shown here is derived from an EMBL/GenBank/DDBJ whole genome shotgun (WGS) entry which is preliminary data.</text>
</comment>
<accession>A0A1J5HV23</accession>
<dbReference type="InterPro" id="IPR013216">
    <property type="entry name" value="Methyltransf_11"/>
</dbReference>
<dbReference type="Gene3D" id="3.40.50.150">
    <property type="entry name" value="Vaccinia Virus protein VP39"/>
    <property type="match status" value="1"/>
</dbReference>
<evidence type="ECO:0000256" key="1">
    <source>
        <dbReference type="SAM" id="Phobius"/>
    </source>
</evidence>
<dbReference type="SUPFAM" id="SSF53335">
    <property type="entry name" value="S-adenosyl-L-methionine-dependent methyltransferases"/>
    <property type="match status" value="1"/>
</dbReference>
<protein>
    <recommendedName>
        <fullName evidence="2">Methyltransferase type 11 domain-containing protein</fullName>
    </recommendedName>
</protein>
<dbReference type="InterPro" id="IPR029063">
    <property type="entry name" value="SAM-dependent_MTases_sf"/>
</dbReference>
<feature type="transmembrane region" description="Helical" evidence="1">
    <location>
        <begin position="173"/>
        <end position="190"/>
    </location>
</feature>
<organism evidence="3 4">
    <name type="scientific">Candidatus Roizmanbacteria bacterium CG2_30_33_16</name>
    <dbReference type="NCBI Taxonomy" id="1805340"/>
    <lineage>
        <taxon>Bacteria</taxon>
        <taxon>Candidatus Roizmaniibacteriota</taxon>
    </lineage>
</organism>
<keyword evidence="1" id="KW-0812">Transmembrane</keyword>
<keyword evidence="1" id="KW-0472">Membrane</keyword>
<dbReference type="Pfam" id="PF08241">
    <property type="entry name" value="Methyltransf_11"/>
    <property type="match status" value="1"/>
</dbReference>
<evidence type="ECO:0000313" key="3">
    <source>
        <dbReference type="EMBL" id="OIP85658.1"/>
    </source>
</evidence>
<feature type="transmembrane region" description="Helical" evidence="1">
    <location>
        <begin position="122"/>
        <end position="140"/>
    </location>
</feature>
<gene>
    <name evidence="3" type="ORF">AUK04_01065</name>
</gene>
<dbReference type="PANTHER" id="PTHR43861">
    <property type="entry name" value="TRANS-ACONITATE 2-METHYLTRANSFERASE-RELATED"/>
    <property type="match status" value="1"/>
</dbReference>
<dbReference type="EMBL" id="MNZM01000024">
    <property type="protein sequence ID" value="OIP85658.1"/>
    <property type="molecule type" value="Genomic_DNA"/>
</dbReference>
<keyword evidence="1" id="KW-1133">Transmembrane helix</keyword>